<proteinExistence type="predicted"/>
<protein>
    <submittedName>
        <fullName evidence="1">Uncharacterized protein</fullName>
    </submittedName>
</protein>
<evidence type="ECO:0000313" key="2">
    <source>
        <dbReference type="Proteomes" id="UP001060085"/>
    </source>
</evidence>
<keyword evidence="2" id="KW-1185">Reference proteome</keyword>
<dbReference type="EMBL" id="CM044706">
    <property type="protein sequence ID" value="KAI5658406.1"/>
    <property type="molecule type" value="Genomic_DNA"/>
</dbReference>
<organism evidence="1 2">
    <name type="scientific">Catharanthus roseus</name>
    <name type="common">Madagascar periwinkle</name>
    <name type="synonym">Vinca rosea</name>
    <dbReference type="NCBI Taxonomy" id="4058"/>
    <lineage>
        <taxon>Eukaryota</taxon>
        <taxon>Viridiplantae</taxon>
        <taxon>Streptophyta</taxon>
        <taxon>Embryophyta</taxon>
        <taxon>Tracheophyta</taxon>
        <taxon>Spermatophyta</taxon>
        <taxon>Magnoliopsida</taxon>
        <taxon>eudicotyledons</taxon>
        <taxon>Gunneridae</taxon>
        <taxon>Pentapetalae</taxon>
        <taxon>asterids</taxon>
        <taxon>lamiids</taxon>
        <taxon>Gentianales</taxon>
        <taxon>Apocynaceae</taxon>
        <taxon>Rauvolfioideae</taxon>
        <taxon>Vinceae</taxon>
        <taxon>Catharanthinae</taxon>
        <taxon>Catharanthus</taxon>
    </lineage>
</organism>
<gene>
    <name evidence="1" type="ORF">M9H77_27199</name>
</gene>
<evidence type="ECO:0000313" key="1">
    <source>
        <dbReference type="EMBL" id="KAI5658406.1"/>
    </source>
</evidence>
<reference evidence="2" key="1">
    <citation type="journal article" date="2023" name="Nat. Plants">
        <title>Single-cell RNA sequencing provides a high-resolution roadmap for understanding the multicellular compartmentation of specialized metabolism.</title>
        <authorList>
            <person name="Sun S."/>
            <person name="Shen X."/>
            <person name="Li Y."/>
            <person name="Li Y."/>
            <person name="Wang S."/>
            <person name="Li R."/>
            <person name="Zhang H."/>
            <person name="Shen G."/>
            <person name="Guo B."/>
            <person name="Wei J."/>
            <person name="Xu J."/>
            <person name="St-Pierre B."/>
            <person name="Chen S."/>
            <person name="Sun C."/>
        </authorList>
    </citation>
    <scope>NUCLEOTIDE SEQUENCE [LARGE SCALE GENOMIC DNA]</scope>
</reference>
<accession>A0ACC0ACC9</accession>
<comment type="caution">
    <text evidence="1">The sequence shown here is derived from an EMBL/GenBank/DDBJ whole genome shotgun (WGS) entry which is preliminary data.</text>
</comment>
<name>A0ACC0ACC9_CATRO</name>
<sequence>MRGQMYKEKSSVLKEKVKMVLDEEINPLSQLELIDLQTLGVFYHFEDKIHSILTRIYMESSSSKFTLPNKKGLYETALEFRLLRQHHFSCPSSISKLVREFSIKNFNENFEEKRVMDPELARLVEHAIDLPLHWRMLRLEERWFIDVYEKRREMCHAILELAKLDFNIVEATHQIDLQYTLRWWKRTQTKRLGVLFNPKYGYCRRMDTKVNAEVELFPDAVYRFEISILLIVKENIANMLRDINFIFLNIFRWNIKAIDQLPDYMEICYLALYNAVNEMAYNGLKEQEAHIIPHLSKYFSGYTPTLEEYLNNAWISIGAPVILVHAYFLVSKPIKKEALQCLFSDNKYYNFIGEMKRGDVPKSIKCYMKETGAQEEGRRSQGVHKVVDWWAWKEMNKVVKETHFPRTFIGVAMNMYQNGDGHGHQDSITIERTSALLFESIALVN</sequence>
<dbReference type="Proteomes" id="UP001060085">
    <property type="component" value="Linkage Group LG06"/>
</dbReference>